<dbReference type="SUPFAM" id="SSF56112">
    <property type="entry name" value="Protein kinase-like (PK-like)"/>
    <property type="match status" value="1"/>
</dbReference>
<dbReference type="InterPro" id="IPR011009">
    <property type="entry name" value="Kinase-like_dom_sf"/>
</dbReference>
<evidence type="ECO:0000259" key="1">
    <source>
        <dbReference type="PROSITE" id="PS50011"/>
    </source>
</evidence>
<dbReference type="Proteomes" id="UP000515202">
    <property type="component" value="Unplaced"/>
</dbReference>
<name>A0A6P3RPI6_PTEVA</name>
<evidence type="ECO:0000313" key="2">
    <source>
        <dbReference type="Proteomes" id="UP000515202"/>
    </source>
</evidence>
<dbReference type="Gene3D" id="3.30.200.20">
    <property type="entry name" value="Phosphorylase Kinase, domain 1"/>
    <property type="match status" value="1"/>
</dbReference>
<sequence>MGVRRARAHTHVCVSWEARLALLPDPFLGNLSPLWPWKEDVMNEINIMNQLSHTNLIQLYDAFEGRSSFTLVLEYVDGGELFDRITDEKYHLTELDVVLFTKQICEGVHYLHQHYILHLDLKNCVILH</sequence>
<dbReference type="RefSeq" id="XP_011385076.2">
    <property type="nucleotide sequence ID" value="XM_011386774.2"/>
</dbReference>
<dbReference type="GO" id="GO:0004672">
    <property type="term" value="F:protein kinase activity"/>
    <property type="evidence" value="ECO:0007669"/>
    <property type="project" value="InterPro"/>
</dbReference>
<reference evidence="3" key="1">
    <citation type="submission" date="2025-08" db="UniProtKB">
        <authorList>
            <consortium name="RefSeq"/>
        </authorList>
    </citation>
    <scope>IDENTIFICATION</scope>
    <source>
        <tissue evidence="3">Kidney</tissue>
    </source>
</reference>
<dbReference type="PROSITE" id="PS50011">
    <property type="entry name" value="PROTEIN_KINASE_DOM"/>
    <property type="match status" value="1"/>
</dbReference>
<dbReference type="AlphaFoldDB" id="A0A6P3RPI6"/>
<keyword evidence="2" id="KW-1185">Reference proteome</keyword>
<accession>A0A6P3RPI6</accession>
<dbReference type="OrthoDB" id="10260894at2759"/>
<dbReference type="GO" id="GO:0005524">
    <property type="term" value="F:ATP binding"/>
    <property type="evidence" value="ECO:0007669"/>
    <property type="project" value="InterPro"/>
</dbReference>
<dbReference type="SMART" id="SM00220">
    <property type="entry name" value="S_TKc"/>
    <property type="match status" value="1"/>
</dbReference>
<organism evidence="2 3">
    <name type="scientific">Pteropus vampyrus</name>
    <name type="common">Large flying fox</name>
    <dbReference type="NCBI Taxonomy" id="132908"/>
    <lineage>
        <taxon>Eukaryota</taxon>
        <taxon>Metazoa</taxon>
        <taxon>Chordata</taxon>
        <taxon>Craniata</taxon>
        <taxon>Vertebrata</taxon>
        <taxon>Euteleostomi</taxon>
        <taxon>Mammalia</taxon>
        <taxon>Eutheria</taxon>
        <taxon>Laurasiatheria</taxon>
        <taxon>Chiroptera</taxon>
        <taxon>Yinpterochiroptera</taxon>
        <taxon>Pteropodoidea</taxon>
        <taxon>Pteropodidae</taxon>
        <taxon>Pteropodinae</taxon>
        <taxon>Pteropus</taxon>
    </lineage>
</organism>
<dbReference type="Gene3D" id="1.10.510.10">
    <property type="entry name" value="Transferase(Phosphotransferase) domain 1"/>
    <property type="match status" value="1"/>
</dbReference>
<gene>
    <name evidence="3" type="primary">LOC105310625</name>
</gene>
<feature type="domain" description="Protein kinase" evidence="1">
    <location>
        <begin position="1"/>
        <end position="128"/>
    </location>
</feature>
<proteinExistence type="predicted"/>
<dbReference type="InterPro" id="IPR000719">
    <property type="entry name" value="Prot_kinase_dom"/>
</dbReference>
<dbReference type="GeneID" id="105310625"/>
<dbReference type="Pfam" id="PF00069">
    <property type="entry name" value="Pkinase"/>
    <property type="match status" value="1"/>
</dbReference>
<dbReference type="KEGG" id="pvp:105310625"/>
<evidence type="ECO:0000313" key="3">
    <source>
        <dbReference type="RefSeq" id="XP_011385076.2"/>
    </source>
</evidence>
<dbReference type="PANTHER" id="PTHR24347">
    <property type="entry name" value="SERINE/THREONINE-PROTEIN KINASE"/>
    <property type="match status" value="1"/>
</dbReference>
<protein>
    <submittedName>
        <fullName evidence="3">Myosin light chain kinase 3-like</fullName>
    </submittedName>
</protein>